<evidence type="ECO:0000259" key="1">
    <source>
        <dbReference type="Pfam" id="PF14581"/>
    </source>
</evidence>
<accession>A0A7R7EI29</accession>
<dbReference type="AlphaFoldDB" id="A0A7R7EI29"/>
<dbReference type="Pfam" id="PF14581">
    <property type="entry name" value="SseB_C"/>
    <property type="match status" value="1"/>
</dbReference>
<dbReference type="RefSeq" id="WP_271714382.1">
    <property type="nucleotide sequence ID" value="NZ_AP024169.1"/>
</dbReference>
<dbReference type="Proteomes" id="UP000595897">
    <property type="component" value="Chromosome"/>
</dbReference>
<dbReference type="InterPro" id="IPR027945">
    <property type="entry name" value="SseB_C"/>
</dbReference>
<evidence type="ECO:0000313" key="3">
    <source>
        <dbReference type="Proteomes" id="UP000595897"/>
    </source>
</evidence>
<reference evidence="2 3" key="1">
    <citation type="submission" date="2020-11" db="EMBL/GenBank/DDBJ databases">
        <title>Draft genome sequencing of a Lachnospiraceae strain isolated from anoxic soil subjected to BSD treatment.</title>
        <authorList>
            <person name="Uek A."/>
            <person name="Tonouchi A."/>
        </authorList>
    </citation>
    <scope>NUCLEOTIDE SEQUENCE [LARGE SCALE GENOMIC DNA]</scope>
    <source>
        <strain evidence="2 3">TB5</strain>
    </source>
</reference>
<dbReference type="KEGG" id="ahb:bsdtb5_03810"/>
<keyword evidence="3" id="KW-1185">Reference proteome</keyword>
<dbReference type="EMBL" id="AP024169">
    <property type="protein sequence ID" value="BCN29086.1"/>
    <property type="molecule type" value="Genomic_DNA"/>
</dbReference>
<name>A0A7R7EI29_9FIRM</name>
<organism evidence="2 3">
    <name type="scientific">Anaeromicropila herbilytica</name>
    <dbReference type="NCBI Taxonomy" id="2785025"/>
    <lineage>
        <taxon>Bacteria</taxon>
        <taxon>Bacillati</taxon>
        <taxon>Bacillota</taxon>
        <taxon>Clostridia</taxon>
        <taxon>Lachnospirales</taxon>
        <taxon>Lachnospiraceae</taxon>
        <taxon>Anaeromicropila</taxon>
    </lineage>
</organism>
<feature type="domain" description="SseB protein C-terminal" evidence="1">
    <location>
        <begin position="3"/>
        <end position="70"/>
    </location>
</feature>
<evidence type="ECO:0000313" key="2">
    <source>
        <dbReference type="EMBL" id="BCN29086.1"/>
    </source>
</evidence>
<sequence length="71" mass="8029">MDKAYLLWMVRNNQASYLLILDSCENSELLFSQIAEVSRSCLSGKLLDIIPVNSSFGKVAIKDHTAFYSRN</sequence>
<gene>
    <name evidence="2" type="ORF">bsdtb5_03810</name>
</gene>
<protein>
    <recommendedName>
        <fullName evidence="1">SseB protein C-terminal domain-containing protein</fullName>
    </recommendedName>
</protein>
<proteinExistence type="predicted"/>